<feature type="domain" description="FP protein C-terminal" evidence="6">
    <location>
        <begin position="320"/>
        <end position="369"/>
    </location>
</feature>
<dbReference type="Pfam" id="PF00628">
    <property type="entry name" value="PHD"/>
    <property type="match status" value="1"/>
</dbReference>
<evidence type="ECO:0000256" key="1">
    <source>
        <dbReference type="ARBA" id="ARBA00022723"/>
    </source>
</evidence>
<evidence type="ECO:0000259" key="5">
    <source>
        <dbReference type="Pfam" id="PF00628"/>
    </source>
</evidence>
<dbReference type="EMBL" id="OU893351">
    <property type="protein sequence ID" value="CAG9789959.1"/>
    <property type="molecule type" value="Genomic_DNA"/>
</dbReference>
<evidence type="ECO:0000256" key="2">
    <source>
        <dbReference type="ARBA" id="ARBA00022771"/>
    </source>
</evidence>
<accession>A0A9N9WD65</accession>
<reference evidence="7" key="2">
    <citation type="submission" date="2022-10" db="EMBL/GenBank/DDBJ databases">
        <authorList>
            <consortium name="ENA_rothamsted_submissions"/>
            <consortium name="culmorum"/>
            <person name="King R."/>
        </authorList>
    </citation>
    <scope>NUCLEOTIDE SEQUENCE</scope>
</reference>
<keyword evidence="2" id="KW-0863">Zinc-finger</keyword>
<feature type="domain" description="PHD-type" evidence="5">
    <location>
        <begin position="31"/>
        <end position="77"/>
    </location>
</feature>
<reference evidence="7" key="1">
    <citation type="submission" date="2021-12" db="EMBL/GenBank/DDBJ databases">
        <authorList>
            <person name="King R."/>
        </authorList>
    </citation>
    <scope>NUCLEOTIDE SEQUENCE</scope>
</reference>
<dbReference type="Gene3D" id="3.30.70.1820">
    <property type="entry name" value="L1 transposable element, RRM domain"/>
    <property type="match status" value="1"/>
</dbReference>
<evidence type="ECO:0000259" key="6">
    <source>
        <dbReference type="Pfam" id="PF25298"/>
    </source>
</evidence>
<dbReference type="SUPFAM" id="SSF57903">
    <property type="entry name" value="FYVE/PHD zinc finger"/>
    <property type="match status" value="1"/>
</dbReference>
<evidence type="ECO:0000256" key="3">
    <source>
        <dbReference type="ARBA" id="ARBA00022833"/>
    </source>
</evidence>
<dbReference type="AlphaFoldDB" id="A0A9N9WD65"/>
<dbReference type="Gene3D" id="3.30.40.10">
    <property type="entry name" value="Zinc/RING finger domain, C3HC4 (zinc finger)"/>
    <property type="match status" value="1"/>
</dbReference>
<evidence type="ECO:0000256" key="4">
    <source>
        <dbReference type="SAM" id="Coils"/>
    </source>
</evidence>
<dbReference type="OrthoDB" id="8196581at2759"/>
<keyword evidence="4" id="KW-0175">Coiled coil</keyword>
<evidence type="ECO:0000313" key="7">
    <source>
        <dbReference type="EMBL" id="CAG9789959.1"/>
    </source>
</evidence>
<keyword evidence="8" id="KW-1185">Reference proteome</keyword>
<proteinExistence type="predicted"/>
<dbReference type="Proteomes" id="UP001153714">
    <property type="component" value="Chromosome 20"/>
</dbReference>
<feature type="coiled-coil region" evidence="4">
    <location>
        <begin position="155"/>
        <end position="217"/>
    </location>
</feature>
<evidence type="ECO:0000313" key="8">
    <source>
        <dbReference type="Proteomes" id="UP001153714"/>
    </source>
</evidence>
<dbReference type="InterPro" id="IPR057251">
    <property type="entry name" value="FP_C"/>
</dbReference>
<evidence type="ECO:0008006" key="9">
    <source>
        <dbReference type="Google" id="ProtNLM"/>
    </source>
</evidence>
<dbReference type="InterPro" id="IPR019787">
    <property type="entry name" value="Znf_PHD-finger"/>
</dbReference>
<gene>
    <name evidence="7" type="ORF">DIATSA_LOCUS7651</name>
</gene>
<dbReference type="InterPro" id="IPR011011">
    <property type="entry name" value="Znf_FYVE_PHD"/>
</dbReference>
<dbReference type="GO" id="GO:0008270">
    <property type="term" value="F:zinc ion binding"/>
    <property type="evidence" value="ECO:0007669"/>
    <property type="project" value="UniProtKB-KW"/>
</dbReference>
<keyword evidence="3" id="KW-0862">Zinc</keyword>
<sequence length="370" mass="42235">MERNNNKGGVGERMASTSYKTQNPMELTWGCCTMDLDDSAFLQCAKCKHAYHTACLPGTYIDPATSDGLMNFLCPLCDKRKPGKNDNTPIRFNSNAIMTRSTKRQALNSPPNEKPITNSEMQEIIKSMLMEVQVSMRNMITSTLNEEFKTFTDELKEVKESMNFMNIKYEEVRKEQAETKERMKLLKSESDIAKAKLKDLESRVNYLEQNARANNLEIQCVPEKKDENLLNIIEELGKTINCKVTTEQLAYFTRTPKLNKDNDRPKSIIVQFITPKKKDAFLAAAISFNKANPNNKLNSSHAGIPGKMTAIFVTEHLSMSNKALHAAARRAAKEKNYKYVWIRNSRIFMRKTDNSPYLIIKSMEALQNLD</sequence>
<dbReference type="Pfam" id="PF25298">
    <property type="entry name" value="Baculo_FP_2nd"/>
    <property type="match status" value="1"/>
</dbReference>
<keyword evidence="1" id="KW-0479">Metal-binding</keyword>
<protein>
    <recommendedName>
        <fullName evidence="9">Zinc finger PHD-type domain-containing protein</fullName>
    </recommendedName>
</protein>
<dbReference type="InterPro" id="IPR013083">
    <property type="entry name" value="Znf_RING/FYVE/PHD"/>
</dbReference>
<organism evidence="7 8">
    <name type="scientific">Diatraea saccharalis</name>
    <name type="common">sugarcane borer</name>
    <dbReference type="NCBI Taxonomy" id="40085"/>
    <lineage>
        <taxon>Eukaryota</taxon>
        <taxon>Metazoa</taxon>
        <taxon>Ecdysozoa</taxon>
        <taxon>Arthropoda</taxon>
        <taxon>Hexapoda</taxon>
        <taxon>Insecta</taxon>
        <taxon>Pterygota</taxon>
        <taxon>Neoptera</taxon>
        <taxon>Endopterygota</taxon>
        <taxon>Lepidoptera</taxon>
        <taxon>Glossata</taxon>
        <taxon>Ditrysia</taxon>
        <taxon>Pyraloidea</taxon>
        <taxon>Crambidae</taxon>
        <taxon>Crambinae</taxon>
        <taxon>Diatraea</taxon>
    </lineage>
</organism>
<name>A0A9N9WD65_9NEOP</name>